<name>A0A5M4AXB3_9BACT</name>
<dbReference type="PROSITE" id="PS51273">
    <property type="entry name" value="GATASE_TYPE_1"/>
    <property type="match status" value="1"/>
</dbReference>
<dbReference type="GO" id="GO:0005829">
    <property type="term" value="C:cytosol"/>
    <property type="evidence" value="ECO:0007669"/>
    <property type="project" value="TreeGrafter"/>
</dbReference>
<dbReference type="PANTHER" id="PTHR43235">
    <property type="entry name" value="GLUTAMINE AMIDOTRANSFERASE PB2B2.05-RELATED"/>
    <property type="match status" value="1"/>
</dbReference>
<dbReference type="InterPro" id="IPR029062">
    <property type="entry name" value="Class_I_gatase-like"/>
</dbReference>
<dbReference type="InterPro" id="IPR011697">
    <property type="entry name" value="Peptidase_C26"/>
</dbReference>
<dbReference type="EMBL" id="BLAX01000001">
    <property type="protein sequence ID" value="GET32550.1"/>
    <property type="molecule type" value="Genomic_DNA"/>
</dbReference>
<dbReference type="Proteomes" id="UP000391834">
    <property type="component" value="Unassembled WGS sequence"/>
</dbReference>
<gene>
    <name evidence="1" type="ORF">PbJCM13498_14130</name>
</gene>
<keyword evidence="2" id="KW-1185">Reference proteome</keyword>
<dbReference type="SUPFAM" id="SSF52317">
    <property type="entry name" value="Class I glutamine amidotransferase-like"/>
    <property type="match status" value="1"/>
</dbReference>
<protein>
    <submittedName>
        <fullName evidence="1">Uncharacterized protein</fullName>
    </submittedName>
</protein>
<dbReference type="Gene3D" id="3.40.50.880">
    <property type="match status" value="1"/>
</dbReference>
<dbReference type="Pfam" id="PF07722">
    <property type="entry name" value="Peptidase_C26"/>
    <property type="match status" value="1"/>
</dbReference>
<accession>A0A5M4AXB3</accession>
<evidence type="ECO:0000313" key="1">
    <source>
        <dbReference type="EMBL" id="GET32550.1"/>
    </source>
</evidence>
<sequence length="352" mass="40051">MILLVSTTAFAANGSTHRIILLHPTVGNIENALSLVKDGLIDIPNLEMLGVYYADENYDYSASEKYLAEHHIENYHLKKVEGKLTLDNLFRKNACTRLFHQLFENADAILFFGGPDIPPSIYGAKQELLTSVTDPMRHFFEASFFFHLIGGSQNPNFKPFLEERPHFVIRAFCLGMQTMNVAAGGTLIQDIPQDVYGIRDVEDVLKMSPAMMHRNYFNGFSANQDIFYGHFHPIRLVKDGYFVTDAGFPETTIPYVLSAHHQCAGKIGQNLKVIATSLDGKIVEGLQSTRFPNVIGVQFHPEQDFLYYPLRTFERKNNESFSPNKLLERTNSLAFHKLFWKDFSRKVAESEK</sequence>
<proteinExistence type="predicted"/>
<comment type="caution">
    <text evidence="1">The sequence shown here is derived from an EMBL/GenBank/DDBJ whole genome shotgun (WGS) entry which is preliminary data.</text>
</comment>
<dbReference type="PANTHER" id="PTHR43235:SF1">
    <property type="entry name" value="GLUTAMINE AMIDOTRANSFERASE PB2B2.05-RELATED"/>
    <property type="match status" value="1"/>
</dbReference>
<organism evidence="1 2">
    <name type="scientific">Prolixibacter bellariivorans</name>
    <dbReference type="NCBI Taxonomy" id="314319"/>
    <lineage>
        <taxon>Bacteria</taxon>
        <taxon>Pseudomonadati</taxon>
        <taxon>Bacteroidota</taxon>
        <taxon>Bacteroidia</taxon>
        <taxon>Marinilabiliales</taxon>
        <taxon>Prolixibacteraceae</taxon>
        <taxon>Prolixibacter</taxon>
    </lineage>
</organism>
<dbReference type="AlphaFoldDB" id="A0A5M4AXB3"/>
<dbReference type="GO" id="GO:0016811">
    <property type="term" value="F:hydrolase activity, acting on carbon-nitrogen (but not peptide) bonds, in linear amides"/>
    <property type="evidence" value="ECO:0007669"/>
    <property type="project" value="InterPro"/>
</dbReference>
<reference evidence="1 2" key="1">
    <citation type="submission" date="2019-10" db="EMBL/GenBank/DDBJ databases">
        <title>Prolixibacter strains distinguished by the presence of nitrate reductase genes were adept at nitrate-dependent anaerobic corrosion of metallic iron and carbon steel.</title>
        <authorList>
            <person name="Iino T."/>
            <person name="Shono N."/>
            <person name="Ito K."/>
            <person name="Nakamura R."/>
            <person name="Sueoka K."/>
            <person name="Harayama S."/>
            <person name="Ohkuma M."/>
        </authorList>
    </citation>
    <scope>NUCLEOTIDE SEQUENCE [LARGE SCALE GENOMIC DNA]</scope>
    <source>
        <strain evidence="1 2">JCM 13498</strain>
    </source>
</reference>
<evidence type="ECO:0000313" key="2">
    <source>
        <dbReference type="Proteomes" id="UP000391834"/>
    </source>
</evidence>
<dbReference type="InterPro" id="IPR044668">
    <property type="entry name" value="PuuD-like"/>
</dbReference>